<keyword evidence="3" id="KW-0560">Oxidoreductase</keyword>
<name>A0AAV8U436_9ROSI</name>
<dbReference type="PANTHER" id="PTHR43490:SF60">
    <property type="entry name" value="NAD(P)-BINDING ROSSMANN-FOLD SUPERFAMILY PROTEIN"/>
    <property type="match status" value="1"/>
</dbReference>
<comment type="similarity">
    <text evidence="1">Belongs to the short-chain dehydrogenases/reductases (SDR) family.</text>
</comment>
<gene>
    <name evidence="4" type="ORF">K2173_028270</name>
</gene>
<organism evidence="4 5">
    <name type="scientific">Erythroxylum novogranatense</name>
    <dbReference type="NCBI Taxonomy" id="1862640"/>
    <lineage>
        <taxon>Eukaryota</taxon>
        <taxon>Viridiplantae</taxon>
        <taxon>Streptophyta</taxon>
        <taxon>Embryophyta</taxon>
        <taxon>Tracheophyta</taxon>
        <taxon>Spermatophyta</taxon>
        <taxon>Magnoliopsida</taxon>
        <taxon>eudicotyledons</taxon>
        <taxon>Gunneridae</taxon>
        <taxon>Pentapetalae</taxon>
        <taxon>rosids</taxon>
        <taxon>fabids</taxon>
        <taxon>Malpighiales</taxon>
        <taxon>Erythroxylaceae</taxon>
        <taxon>Erythroxylum</taxon>
    </lineage>
</organism>
<proteinExistence type="inferred from homology"/>
<evidence type="ECO:0000256" key="1">
    <source>
        <dbReference type="ARBA" id="ARBA00006484"/>
    </source>
</evidence>
<dbReference type="Proteomes" id="UP001159364">
    <property type="component" value="Linkage Group LG02"/>
</dbReference>
<keyword evidence="2" id="KW-0521">NADP</keyword>
<protein>
    <submittedName>
        <fullName evidence="4">Uncharacterized protein</fullName>
    </submittedName>
</protein>
<dbReference type="InterPro" id="IPR036291">
    <property type="entry name" value="NAD(P)-bd_dom_sf"/>
</dbReference>
<dbReference type="InterPro" id="IPR002347">
    <property type="entry name" value="SDR_fam"/>
</dbReference>
<dbReference type="Gene3D" id="3.40.50.720">
    <property type="entry name" value="NAD(P)-binding Rossmann-like Domain"/>
    <property type="match status" value="1"/>
</dbReference>
<dbReference type="AlphaFoldDB" id="A0AAV8U436"/>
<evidence type="ECO:0000313" key="4">
    <source>
        <dbReference type="EMBL" id="KAJ8773093.1"/>
    </source>
</evidence>
<comment type="caution">
    <text evidence="4">The sequence shown here is derived from an EMBL/GenBank/DDBJ whole genome shotgun (WGS) entry which is preliminary data.</text>
</comment>
<accession>A0AAV8U436</accession>
<sequence length="88" mass="9790">MDIKECPNVSAPSLSSSTRWWSKDTVAMVTGANKGIGFSMVKKFAELGLTMILTARDTERGCKAVDELQRQHGLHVYFHRLDVSAYIS</sequence>
<dbReference type="PANTHER" id="PTHR43490">
    <property type="entry name" value="(+)-NEOMENTHOL DEHYDROGENASE"/>
    <property type="match status" value="1"/>
</dbReference>
<dbReference type="EMBL" id="JAIWQS010000002">
    <property type="protein sequence ID" value="KAJ8773093.1"/>
    <property type="molecule type" value="Genomic_DNA"/>
</dbReference>
<evidence type="ECO:0000256" key="3">
    <source>
        <dbReference type="ARBA" id="ARBA00023002"/>
    </source>
</evidence>
<reference evidence="4 5" key="1">
    <citation type="submission" date="2021-09" db="EMBL/GenBank/DDBJ databases">
        <title>Genomic insights and catalytic innovation underlie evolution of tropane alkaloids biosynthesis.</title>
        <authorList>
            <person name="Wang Y.-J."/>
            <person name="Tian T."/>
            <person name="Huang J.-P."/>
            <person name="Huang S.-X."/>
        </authorList>
    </citation>
    <scope>NUCLEOTIDE SEQUENCE [LARGE SCALE GENOMIC DNA]</scope>
    <source>
        <strain evidence="4">KIB-2018</strain>
        <tissue evidence="4">Leaf</tissue>
    </source>
</reference>
<dbReference type="GO" id="GO:0016020">
    <property type="term" value="C:membrane"/>
    <property type="evidence" value="ECO:0007669"/>
    <property type="project" value="TreeGrafter"/>
</dbReference>
<dbReference type="GO" id="GO:0016491">
    <property type="term" value="F:oxidoreductase activity"/>
    <property type="evidence" value="ECO:0007669"/>
    <property type="project" value="UniProtKB-KW"/>
</dbReference>
<evidence type="ECO:0000313" key="5">
    <source>
        <dbReference type="Proteomes" id="UP001159364"/>
    </source>
</evidence>
<keyword evidence="5" id="KW-1185">Reference proteome</keyword>
<evidence type="ECO:0000256" key="2">
    <source>
        <dbReference type="ARBA" id="ARBA00022857"/>
    </source>
</evidence>
<dbReference type="Pfam" id="PF00106">
    <property type="entry name" value="adh_short"/>
    <property type="match status" value="1"/>
</dbReference>
<dbReference type="SUPFAM" id="SSF51735">
    <property type="entry name" value="NAD(P)-binding Rossmann-fold domains"/>
    <property type="match status" value="1"/>
</dbReference>